<dbReference type="eggNOG" id="COG4695">
    <property type="taxonomic scope" value="Bacteria"/>
</dbReference>
<dbReference type="Proteomes" id="UP000014923">
    <property type="component" value="Unassembled WGS sequence"/>
</dbReference>
<reference evidence="1" key="1">
    <citation type="submission" date="2013-03" db="EMBL/GenBank/DDBJ databases">
        <title>Draft genome sequence of the hydrogen-ethanol-producing anaerobic alkalithermophilic Caloramator celere.</title>
        <authorList>
            <person name="Ciranna A."/>
            <person name="Larjo A."/>
            <person name="Kivisto A."/>
            <person name="Santala V."/>
            <person name="Roos C."/>
            <person name="Karp M."/>
        </authorList>
    </citation>
    <scope>NUCLEOTIDE SEQUENCE [LARGE SCALE GENOMIC DNA]</scope>
    <source>
        <strain evidence="1">DSM 8682</strain>
    </source>
</reference>
<sequence length="52" mass="5616">MARKAIGLSIATEEFGARFFANGARPGGILEHSNIVKALKGLGNLKKKYIKE</sequence>
<dbReference type="AlphaFoldDB" id="R7RTB4"/>
<comment type="caution">
    <text evidence="1">The sequence shown here is derived from an EMBL/GenBank/DDBJ whole genome shotgun (WGS) entry which is preliminary data.</text>
</comment>
<keyword evidence="2" id="KW-1185">Reference proteome</keyword>
<name>R7RTB4_9CLOT</name>
<accession>R7RTB4</accession>
<evidence type="ECO:0000313" key="2">
    <source>
        <dbReference type="Proteomes" id="UP000014923"/>
    </source>
</evidence>
<evidence type="ECO:0000313" key="1">
    <source>
        <dbReference type="EMBL" id="CDF58631.1"/>
    </source>
</evidence>
<dbReference type="HOGENOM" id="CLU_3085734_0_0_9"/>
<gene>
    <name evidence="1" type="ORF">TCEL_00677</name>
</gene>
<protein>
    <submittedName>
        <fullName evidence="1">Uncharacterized protein</fullName>
    </submittedName>
</protein>
<proteinExistence type="predicted"/>
<dbReference type="EMBL" id="CAVN010000097">
    <property type="protein sequence ID" value="CDF58631.1"/>
    <property type="molecule type" value="Genomic_DNA"/>
</dbReference>
<organism evidence="1 2">
    <name type="scientific">Thermobrachium celere DSM 8682</name>
    <dbReference type="NCBI Taxonomy" id="941824"/>
    <lineage>
        <taxon>Bacteria</taxon>
        <taxon>Bacillati</taxon>
        <taxon>Bacillota</taxon>
        <taxon>Clostridia</taxon>
        <taxon>Eubacteriales</taxon>
        <taxon>Clostridiaceae</taxon>
        <taxon>Thermobrachium</taxon>
    </lineage>
</organism>